<evidence type="ECO:0000313" key="2">
    <source>
        <dbReference type="Proteomes" id="UP000294927"/>
    </source>
</evidence>
<proteinExistence type="predicted"/>
<sequence length="295" mass="31441">MSGPVTWVDDTTAWVVLAIPVADAYDAPRWAEVLRAAGESADGDWSAFESRVGDLALEQNFDSVAVAEFVATAANAGGFTAVESVLELDDQLPVVLTGLRDARQGANEVGAEAEEGPFGWVTDAQRTHVEQLWASAWQEYLGTDLDQRWGEGWQAHPAEHKVAWLDDLIAAGTLSGTGARTDVDQAADQDPFAWVTEEQRAHLAALWADQWPSAVTADLDQRWGQDWQAHPAEHKSAWLNDLITAGTLSVPADPSAAGSAMADLLASMRAVPGAESLSDEEVAQIVAETIGKAGS</sequence>
<dbReference type="OrthoDB" id="5199515at2"/>
<accession>A0A4R7VL49</accession>
<name>A0A4R7VL49_9PSEU</name>
<dbReference type="AlphaFoldDB" id="A0A4R7VL49"/>
<gene>
    <name evidence="1" type="ORF">CLV71_107306</name>
</gene>
<dbReference type="EMBL" id="SOCP01000007">
    <property type="protein sequence ID" value="TDV49958.1"/>
    <property type="molecule type" value="Genomic_DNA"/>
</dbReference>
<protein>
    <submittedName>
        <fullName evidence="1">Uncharacterized protein</fullName>
    </submittedName>
</protein>
<dbReference type="RefSeq" id="WP_133904630.1">
    <property type="nucleotide sequence ID" value="NZ_SOCP01000007.1"/>
</dbReference>
<reference evidence="1 2" key="1">
    <citation type="submission" date="2019-03" db="EMBL/GenBank/DDBJ databases">
        <title>Genomic Encyclopedia of Archaeal and Bacterial Type Strains, Phase II (KMG-II): from individual species to whole genera.</title>
        <authorList>
            <person name="Goeker M."/>
        </authorList>
    </citation>
    <scope>NUCLEOTIDE SEQUENCE [LARGE SCALE GENOMIC DNA]</scope>
    <source>
        <strain evidence="1 2">DSM 45499</strain>
    </source>
</reference>
<organism evidence="1 2">
    <name type="scientific">Actinophytocola oryzae</name>
    <dbReference type="NCBI Taxonomy" id="502181"/>
    <lineage>
        <taxon>Bacteria</taxon>
        <taxon>Bacillati</taxon>
        <taxon>Actinomycetota</taxon>
        <taxon>Actinomycetes</taxon>
        <taxon>Pseudonocardiales</taxon>
        <taxon>Pseudonocardiaceae</taxon>
    </lineage>
</organism>
<dbReference type="Proteomes" id="UP000294927">
    <property type="component" value="Unassembled WGS sequence"/>
</dbReference>
<keyword evidence="2" id="KW-1185">Reference proteome</keyword>
<evidence type="ECO:0000313" key="1">
    <source>
        <dbReference type="EMBL" id="TDV49958.1"/>
    </source>
</evidence>
<comment type="caution">
    <text evidence="1">The sequence shown here is derived from an EMBL/GenBank/DDBJ whole genome shotgun (WGS) entry which is preliminary data.</text>
</comment>